<accession>A0ABP0XXD1</accession>
<dbReference type="PANTHER" id="PTHR36757:SF4">
    <property type="entry name" value="DUF4005 DOMAIN-CONTAINING PROTEIN"/>
    <property type="match status" value="1"/>
</dbReference>
<name>A0ABP0XXD1_9ROSI</name>
<gene>
    <name evidence="2" type="ORF">CITCOLO1_LOCUS3840</name>
</gene>
<protein>
    <submittedName>
        <fullName evidence="2">Uncharacterized protein</fullName>
    </submittedName>
</protein>
<evidence type="ECO:0000313" key="2">
    <source>
        <dbReference type="EMBL" id="CAK9312160.1"/>
    </source>
</evidence>
<feature type="compositionally biased region" description="Low complexity" evidence="1">
    <location>
        <begin position="163"/>
        <end position="184"/>
    </location>
</feature>
<dbReference type="EMBL" id="OZ021744">
    <property type="protein sequence ID" value="CAK9312160.1"/>
    <property type="molecule type" value="Genomic_DNA"/>
</dbReference>
<sequence length="243" mass="27135">MCSEISSPRISFSYNLIGDSSLPIDQCVEYRRRDITLLDSNLDFEFNISIEHESCCADELFSNGIILPIKIQSHKKSHPSLPPLPPPTENSKQITLVNSSSPDYHLEHRVSESKSFWGFKRSSSFNNFESKRISLCPIPLLSRSNSTGSFSNSKSKKCKDSQKQISQRHNSSSMRNSSLPSSLSLPPPSSLNQYPTILKPQMCKNPGGVYGNYHYIGPVLNVPPKFFGFGSLLVCGKDKKSKK</sequence>
<evidence type="ECO:0000256" key="1">
    <source>
        <dbReference type="SAM" id="MobiDB-lite"/>
    </source>
</evidence>
<feature type="region of interest" description="Disordered" evidence="1">
    <location>
        <begin position="76"/>
        <end position="95"/>
    </location>
</feature>
<reference evidence="2 3" key="1">
    <citation type="submission" date="2024-03" db="EMBL/GenBank/DDBJ databases">
        <authorList>
            <person name="Gkanogiannis A."/>
            <person name="Becerra Lopez-Lavalle L."/>
        </authorList>
    </citation>
    <scope>NUCLEOTIDE SEQUENCE [LARGE SCALE GENOMIC DNA]</scope>
</reference>
<feature type="region of interest" description="Disordered" evidence="1">
    <location>
        <begin position="145"/>
        <end position="190"/>
    </location>
</feature>
<proteinExistence type="predicted"/>
<keyword evidence="3" id="KW-1185">Reference proteome</keyword>
<evidence type="ECO:0000313" key="3">
    <source>
        <dbReference type="Proteomes" id="UP001642487"/>
    </source>
</evidence>
<dbReference type="Proteomes" id="UP001642487">
    <property type="component" value="Chromosome 10"/>
</dbReference>
<organism evidence="2 3">
    <name type="scientific">Citrullus colocynthis</name>
    <name type="common">colocynth</name>
    <dbReference type="NCBI Taxonomy" id="252529"/>
    <lineage>
        <taxon>Eukaryota</taxon>
        <taxon>Viridiplantae</taxon>
        <taxon>Streptophyta</taxon>
        <taxon>Embryophyta</taxon>
        <taxon>Tracheophyta</taxon>
        <taxon>Spermatophyta</taxon>
        <taxon>Magnoliopsida</taxon>
        <taxon>eudicotyledons</taxon>
        <taxon>Gunneridae</taxon>
        <taxon>Pentapetalae</taxon>
        <taxon>rosids</taxon>
        <taxon>fabids</taxon>
        <taxon>Cucurbitales</taxon>
        <taxon>Cucurbitaceae</taxon>
        <taxon>Benincaseae</taxon>
        <taxon>Citrullus</taxon>
    </lineage>
</organism>
<dbReference type="PANTHER" id="PTHR36757">
    <property type="entry name" value="BNAANNG22500D PROTEIN"/>
    <property type="match status" value="1"/>
</dbReference>